<dbReference type="EMBL" id="CP090145">
    <property type="protein sequence ID" value="UOX33365.1"/>
    <property type="molecule type" value="Genomic_DNA"/>
</dbReference>
<evidence type="ECO:0000256" key="1">
    <source>
        <dbReference type="SAM" id="MobiDB-lite"/>
    </source>
</evidence>
<name>A0ABY4HLD4_9FLAO</name>
<feature type="region of interest" description="Disordered" evidence="1">
    <location>
        <begin position="1"/>
        <end position="24"/>
    </location>
</feature>
<dbReference type="RefSeq" id="WP_246915996.1">
    <property type="nucleotide sequence ID" value="NZ_CP090145.1"/>
</dbReference>
<dbReference type="Proteomes" id="UP000830454">
    <property type="component" value="Chromosome"/>
</dbReference>
<feature type="compositionally biased region" description="Polar residues" evidence="1">
    <location>
        <begin position="9"/>
        <end position="22"/>
    </location>
</feature>
<accession>A0ABY4HLD4</accession>
<evidence type="ECO:0000313" key="2">
    <source>
        <dbReference type="EMBL" id="UOX33365.1"/>
    </source>
</evidence>
<protein>
    <recommendedName>
        <fullName evidence="4">Bacteriocin-like protein</fullName>
    </recommendedName>
</protein>
<evidence type="ECO:0008006" key="4">
    <source>
        <dbReference type="Google" id="ProtNLM"/>
    </source>
</evidence>
<reference evidence="2" key="2">
    <citation type="submission" date="2022-04" db="EMBL/GenBank/DDBJ databases">
        <title>Complete Genome Sequence of Flavobacterium sediminilitoris YSM-43, Isolated from a Tidal Sediment.</title>
        <authorList>
            <person name="Lee P.A."/>
        </authorList>
    </citation>
    <scope>NUCLEOTIDE SEQUENCE</scope>
    <source>
        <strain evidence="2">YSM-43</strain>
    </source>
</reference>
<reference evidence="2" key="1">
    <citation type="submission" date="2021-12" db="EMBL/GenBank/DDBJ databases">
        <authorList>
            <person name="Cha I.-T."/>
            <person name="Lee K.-E."/>
            <person name="Park S.-J."/>
        </authorList>
    </citation>
    <scope>NUCLEOTIDE SEQUENCE</scope>
    <source>
        <strain evidence="2">YSM-43</strain>
    </source>
</reference>
<evidence type="ECO:0000313" key="3">
    <source>
        <dbReference type="Proteomes" id="UP000830454"/>
    </source>
</evidence>
<sequence>MKKSILSLKGTQTLSRNEQKTVNGGGNSCDCSTYMGPPMAPTCEYYFNLPPQHRCCVMVSDTCFPQ</sequence>
<gene>
    <name evidence="2" type="ORF">LXD69_15145</name>
</gene>
<organism evidence="2 3">
    <name type="scientific">Flavobacterium sediminilitoris</name>
    <dbReference type="NCBI Taxonomy" id="2024526"/>
    <lineage>
        <taxon>Bacteria</taxon>
        <taxon>Pseudomonadati</taxon>
        <taxon>Bacteroidota</taxon>
        <taxon>Flavobacteriia</taxon>
        <taxon>Flavobacteriales</taxon>
        <taxon>Flavobacteriaceae</taxon>
        <taxon>Flavobacterium</taxon>
    </lineage>
</organism>
<keyword evidence="3" id="KW-1185">Reference proteome</keyword>
<proteinExistence type="predicted"/>